<dbReference type="PANTHER" id="PTHR43411">
    <property type="entry name" value="ADENYLOSUCCINATE LYASE"/>
    <property type="match status" value="1"/>
</dbReference>
<protein>
    <recommendedName>
        <fullName evidence="5 12">Adenylosuccinate lyase</fullName>
        <shortName evidence="13">ASL</shortName>
        <ecNumber evidence="4 12">4.3.2.2</ecNumber>
    </recommendedName>
    <alternativeName>
        <fullName evidence="10 13">Adenylosuccinase</fullName>
    </alternativeName>
</protein>
<dbReference type="GO" id="GO:0006189">
    <property type="term" value="P:'de novo' IMP biosynthetic process"/>
    <property type="evidence" value="ECO:0007669"/>
    <property type="project" value="UniProtKB-UniPathway"/>
</dbReference>
<evidence type="ECO:0000256" key="8">
    <source>
        <dbReference type="ARBA" id="ARBA00024477"/>
    </source>
</evidence>
<accession>A0A2T5MF10</accession>
<name>A0A2T5MF10_9GAMM</name>
<sequence>MNLTSLSAISPIDGRYAEKTVALREIFSEYGLMRYRVLVEIRWIAALAAHEGIPEVKPLSAASIEKLNKLADGFDITEAQRVKAIEDTTNHDVKAVEYYLKEKFSNNAELSAIKEFLHFACTSEDINNLSHALMLKDAREKVLLPVIDKLILAITGLSRAYAEQPMLARTHGQPATPTTMGKEMAVFVQRLRRQRDQLAAVPLLGKINGAVGNYNAHMAAYPDVDWVGFAGQFIHSLGVERSPATTQIEPHDYIAEYFNALARINTILIGFSRDIWSYISVGYFKQRTVAGEVGSSTMPHKVNPIDFENAEGNLGIANAILQHLAEKLPISRWQRDLTDSTVLRNLGVGAAHSLISYQALQKGIGKLEGDAWRMSQDLDGNWEVLGEAIQTVMRRYGLPEPYEQLKRLTRGKKIGREEIREFVQTLDLPAAEKERLMQMTPASYTGNATQQAKAV</sequence>
<evidence type="ECO:0000259" key="15">
    <source>
        <dbReference type="Pfam" id="PF08328"/>
    </source>
</evidence>
<evidence type="ECO:0000256" key="9">
    <source>
        <dbReference type="ARBA" id="ARBA00025012"/>
    </source>
</evidence>
<dbReference type="OrthoDB" id="9768878at2"/>
<dbReference type="PANTHER" id="PTHR43411:SF1">
    <property type="entry name" value="ADENYLOSUCCINATE LYASE"/>
    <property type="match status" value="1"/>
</dbReference>
<evidence type="ECO:0000256" key="4">
    <source>
        <dbReference type="ARBA" id="ARBA00012339"/>
    </source>
</evidence>
<dbReference type="UniPathway" id="UPA00074">
    <property type="reaction ID" value="UER00132"/>
</dbReference>
<feature type="domain" description="Fumarate lyase N-terminal" evidence="14">
    <location>
        <begin position="14"/>
        <end position="312"/>
    </location>
</feature>
<keyword evidence="17" id="KW-1185">Reference proteome</keyword>
<dbReference type="CDD" id="cd01598">
    <property type="entry name" value="PurB"/>
    <property type="match status" value="1"/>
</dbReference>
<dbReference type="UniPathway" id="UPA00075">
    <property type="reaction ID" value="UER00336"/>
</dbReference>
<evidence type="ECO:0000256" key="7">
    <source>
        <dbReference type="ARBA" id="ARBA00023239"/>
    </source>
</evidence>
<proteinExistence type="inferred from homology"/>
<dbReference type="NCBIfam" id="TIGR00928">
    <property type="entry name" value="purB"/>
    <property type="match status" value="1"/>
</dbReference>
<dbReference type="AlphaFoldDB" id="A0A2T5MF10"/>
<dbReference type="Pfam" id="PF00206">
    <property type="entry name" value="Lyase_1"/>
    <property type="match status" value="1"/>
</dbReference>
<reference evidence="16 17" key="1">
    <citation type="submission" date="2018-04" db="EMBL/GenBank/DDBJ databases">
        <title>Novel species isolated from glacier.</title>
        <authorList>
            <person name="Liu Q."/>
            <person name="Xin Y.-H."/>
        </authorList>
    </citation>
    <scope>NUCLEOTIDE SEQUENCE [LARGE SCALE GENOMIC DNA]</scope>
    <source>
        <strain evidence="16 17">GT1R17</strain>
    </source>
</reference>
<evidence type="ECO:0000259" key="14">
    <source>
        <dbReference type="Pfam" id="PF00206"/>
    </source>
</evidence>
<evidence type="ECO:0000256" key="12">
    <source>
        <dbReference type="NCBIfam" id="TIGR00928"/>
    </source>
</evidence>
<organism evidence="16 17">
    <name type="scientific">Stenotrophobium rhamnosiphilum</name>
    <dbReference type="NCBI Taxonomy" id="2029166"/>
    <lineage>
        <taxon>Bacteria</taxon>
        <taxon>Pseudomonadati</taxon>
        <taxon>Pseudomonadota</taxon>
        <taxon>Gammaproteobacteria</taxon>
        <taxon>Nevskiales</taxon>
        <taxon>Nevskiaceae</taxon>
        <taxon>Stenotrophobium</taxon>
    </lineage>
</organism>
<evidence type="ECO:0000313" key="17">
    <source>
        <dbReference type="Proteomes" id="UP000244248"/>
    </source>
</evidence>
<evidence type="ECO:0000256" key="1">
    <source>
        <dbReference type="ARBA" id="ARBA00004706"/>
    </source>
</evidence>
<evidence type="ECO:0000313" key="16">
    <source>
        <dbReference type="EMBL" id="PTU31147.1"/>
    </source>
</evidence>
<dbReference type="InterPro" id="IPR024083">
    <property type="entry name" value="Fumarase/histidase_N"/>
</dbReference>
<comment type="catalytic activity">
    <reaction evidence="8">
        <text>(2S)-2-[5-amino-1-(5-phospho-beta-D-ribosyl)imidazole-4-carboxamido]succinate = 5-amino-1-(5-phospho-beta-D-ribosyl)imidazole-4-carboxamide + fumarate</text>
        <dbReference type="Rhea" id="RHEA:23920"/>
        <dbReference type="ChEBI" id="CHEBI:29806"/>
        <dbReference type="ChEBI" id="CHEBI:58443"/>
        <dbReference type="ChEBI" id="CHEBI:58475"/>
        <dbReference type="EC" id="4.3.2.2"/>
    </reaction>
    <physiologicalReaction direction="left-to-right" evidence="8">
        <dbReference type="Rhea" id="RHEA:23921"/>
    </physiologicalReaction>
</comment>
<evidence type="ECO:0000256" key="5">
    <source>
        <dbReference type="ARBA" id="ARBA00017058"/>
    </source>
</evidence>
<dbReference type="NCBIfam" id="NF006764">
    <property type="entry name" value="PRK09285.1"/>
    <property type="match status" value="1"/>
</dbReference>
<dbReference type="RefSeq" id="WP_107940734.1">
    <property type="nucleotide sequence ID" value="NZ_QANS01000004.1"/>
</dbReference>
<dbReference type="Gene3D" id="1.10.275.10">
    <property type="entry name" value="Fumarase/aspartase (N-terminal domain)"/>
    <property type="match status" value="1"/>
</dbReference>
<comment type="function">
    <text evidence="9">Catalyzes two reactions in de novo purine nucleotide biosynthesis. Catalyzes the breakdown of 5-aminoimidazole- (N-succinylocarboxamide) ribotide (SAICAR or 2-[5-amino-1-(5-phospho-beta-D-ribosyl)imidazole-4-carboxamido]succinate) to 5-aminoimidazole-4-carboxamide ribotide (AICAR or 5-amino-1-(5-phospho-beta-D-ribosyl)imidazole-4-carboxamide) and fumarate, and of adenylosuccinate (ADS or N(6)-(1,2-dicarboxyethyl)-AMP) to adenosine monophosphate (AMP) and fumarate.</text>
</comment>
<evidence type="ECO:0000256" key="3">
    <source>
        <dbReference type="ARBA" id="ARBA00008273"/>
    </source>
</evidence>
<evidence type="ECO:0000256" key="13">
    <source>
        <dbReference type="RuleBase" id="RU361172"/>
    </source>
</evidence>
<dbReference type="InterPro" id="IPR004769">
    <property type="entry name" value="Pur_lyase"/>
</dbReference>
<dbReference type="FunFam" id="1.20.200.10:FF:000004">
    <property type="entry name" value="Adenylosuccinate lyase"/>
    <property type="match status" value="1"/>
</dbReference>
<comment type="pathway">
    <text evidence="1 13">Purine metabolism; IMP biosynthesis via de novo pathway; 5-amino-1-(5-phospho-D-ribosyl)imidazole-4-carboxamide from 5-amino-1-(5-phospho-D-ribosyl)imidazole-4-carboxylate: step 2/2.</text>
</comment>
<comment type="catalytic activity">
    <reaction evidence="11">
        <text>N(6)-(1,2-dicarboxyethyl)-AMP = fumarate + AMP</text>
        <dbReference type="Rhea" id="RHEA:16853"/>
        <dbReference type="ChEBI" id="CHEBI:29806"/>
        <dbReference type="ChEBI" id="CHEBI:57567"/>
        <dbReference type="ChEBI" id="CHEBI:456215"/>
        <dbReference type="EC" id="4.3.2.2"/>
    </reaction>
    <physiologicalReaction direction="left-to-right" evidence="11">
        <dbReference type="Rhea" id="RHEA:16854"/>
    </physiologicalReaction>
</comment>
<dbReference type="EMBL" id="QANS01000004">
    <property type="protein sequence ID" value="PTU31147.1"/>
    <property type="molecule type" value="Genomic_DNA"/>
</dbReference>
<dbReference type="Proteomes" id="UP000244248">
    <property type="component" value="Unassembled WGS sequence"/>
</dbReference>
<dbReference type="InterPro" id="IPR013539">
    <property type="entry name" value="PurB_C"/>
</dbReference>
<evidence type="ECO:0000256" key="10">
    <source>
        <dbReference type="ARBA" id="ARBA00030717"/>
    </source>
</evidence>
<comment type="pathway">
    <text evidence="2 13">Purine metabolism; AMP biosynthesis via de novo pathway; AMP from IMP: step 2/2.</text>
</comment>
<dbReference type="InterPro" id="IPR047136">
    <property type="entry name" value="PurB_bact"/>
</dbReference>
<comment type="caution">
    <text evidence="16">The sequence shown here is derived from an EMBL/GenBank/DDBJ whole genome shotgun (WGS) entry which is preliminary data.</text>
</comment>
<evidence type="ECO:0000256" key="6">
    <source>
        <dbReference type="ARBA" id="ARBA00022755"/>
    </source>
</evidence>
<dbReference type="EC" id="4.3.2.2" evidence="4 12"/>
<dbReference type="SUPFAM" id="SSF48557">
    <property type="entry name" value="L-aspartase-like"/>
    <property type="match status" value="1"/>
</dbReference>
<dbReference type="GO" id="GO:0044208">
    <property type="term" value="P:'de novo' AMP biosynthetic process"/>
    <property type="evidence" value="ECO:0007669"/>
    <property type="project" value="UniProtKB-UniPathway"/>
</dbReference>
<evidence type="ECO:0000256" key="11">
    <source>
        <dbReference type="ARBA" id="ARBA00049115"/>
    </source>
</evidence>
<feature type="domain" description="Adenylosuccinate lyase PurB C-terminal" evidence="15">
    <location>
        <begin position="331"/>
        <end position="445"/>
    </location>
</feature>
<dbReference type="InterPro" id="IPR022761">
    <property type="entry name" value="Fumarate_lyase_N"/>
</dbReference>
<keyword evidence="7 13" id="KW-0456">Lyase</keyword>
<dbReference type="Gene3D" id="1.20.200.10">
    <property type="entry name" value="Fumarase/aspartase (Central domain)"/>
    <property type="match status" value="1"/>
</dbReference>
<dbReference type="PROSITE" id="PS00163">
    <property type="entry name" value="FUMARATE_LYASES"/>
    <property type="match status" value="1"/>
</dbReference>
<dbReference type="Pfam" id="PF08328">
    <property type="entry name" value="ASL_C"/>
    <property type="match status" value="1"/>
</dbReference>
<dbReference type="GO" id="GO:0070626">
    <property type="term" value="F:(S)-2-(5-amino-1-(5-phospho-D-ribosyl)imidazole-4-carboxamido) succinate lyase (fumarate-forming) activity"/>
    <property type="evidence" value="ECO:0007669"/>
    <property type="project" value="RHEA"/>
</dbReference>
<dbReference type="Gene3D" id="1.10.40.30">
    <property type="entry name" value="Fumarase/aspartase (C-terminal domain)"/>
    <property type="match status" value="1"/>
</dbReference>
<dbReference type="InterPro" id="IPR020557">
    <property type="entry name" value="Fumarate_lyase_CS"/>
</dbReference>
<dbReference type="PRINTS" id="PR00149">
    <property type="entry name" value="FUMRATELYASE"/>
</dbReference>
<dbReference type="GO" id="GO:0004018">
    <property type="term" value="F:N6-(1,2-dicarboxyethyl)AMP AMP-lyase (fumarate-forming) activity"/>
    <property type="evidence" value="ECO:0007669"/>
    <property type="project" value="UniProtKB-UniRule"/>
</dbReference>
<evidence type="ECO:0000256" key="2">
    <source>
        <dbReference type="ARBA" id="ARBA00004734"/>
    </source>
</evidence>
<keyword evidence="6 13" id="KW-0658">Purine biosynthesis</keyword>
<gene>
    <name evidence="16" type="ORF">CJD38_12735</name>
</gene>
<dbReference type="InterPro" id="IPR008948">
    <property type="entry name" value="L-Aspartase-like"/>
</dbReference>
<comment type="similarity">
    <text evidence="3 13">Belongs to the lyase 1 family. Adenylosuccinate lyase subfamily.</text>
</comment>
<dbReference type="InterPro" id="IPR000362">
    <property type="entry name" value="Fumarate_lyase_fam"/>
</dbReference>